<dbReference type="GO" id="GO:0019288">
    <property type="term" value="P:isopentenyl diphosphate biosynthetic process, methylerythritol 4-phosphate pathway"/>
    <property type="evidence" value="ECO:0007669"/>
    <property type="project" value="TreeGrafter"/>
</dbReference>
<comment type="cofactor">
    <cofactor evidence="10">
        <name>thiamine diphosphate</name>
        <dbReference type="ChEBI" id="CHEBI:58937"/>
    </cofactor>
    <text evidence="10">Binds 1 thiamine pyrophosphate per subunit.</text>
</comment>
<dbReference type="CDD" id="cd02007">
    <property type="entry name" value="TPP_DXS"/>
    <property type="match status" value="1"/>
</dbReference>
<accession>A0A854DBW4</accession>
<comment type="similarity">
    <text evidence="2 10">Belongs to the transketolase family. DXPS subfamily.</text>
</comment>
<dbReference type="InterPro" id="IPR005475">
    <property type="entry name" value="Transketolase-like_Pyr-bd"/>
</dbReference>
<dbReference type="GO" id="GO:0009228">
    <property type="term" value="P:thiamine biosynthetic process"/>
    <property type="evidence" value="ECO:0007669"/>
    <property type="project" value="UniProtKB-UniRule"/>
</dbReference>
<feature type="binding site" evidence="10">
    <location>
        <position position="190"/>
    </location>
    <ligand>
        <name>thiamine diphosphate</name>
        <dbReference type="ChEBI" id="CHEBI:58937"/>
    </ligand>
</feature>
<feature type="binding site" evidence="10">
    <location>
        <position position="382"/>
    </location>
    <ligand>
        <name>thiamine diphosphate</name>
        <dbReference type="ChEBI" id="CHEBI:58937"/>
    </ligand>
</feature>
<evidence type="ECO:0000256" key="7">
    <source>
        <dbReference type="ARBA" id="ARBA00022977"/>
    </source>
</evidence>
<evidence type="ECO:0000256" key="9">
    <source>
        <dbReference type="ARBA" id="ARBA00023229"/>
    </source>
</evidence>
<dbReference type="Pfam" id="PF02779">
    <property type="entry name" value="Transket_pyr"/>
    <property type="match status" value="1"/>
</dbReference>
<evidence type="ECO:0000256" key="2">
    <source>
        <dbReference type="ARBA" id="ARBA00011081"/>
    </source>
</evidence>
<dbReference type="UniPathway" id="UPA00064">
    <property type="reaction ID" value="UER00091"/>
</dbReference>
<proteinExistence type="inferred from homology"/>
<dbReference type="GeneID" id="64256597"/>
<feature type="binding site" evidence="10">
    <location>
        <begin position="128"/>
        <end position="130"/>
    </location>
    <ligand>
        <name>thiamine diphosphate</name>
        <dbReference type="ChEBI" id="CHEBI:58937"/>
    </ligand>
</feature>
<dbReference type="GO" id="GO:0005829">
    <property type="term" value="C:cytosol"/>
    <property type="evidence" value="ECO:0007669"/>
    <property type="project" value="TreeGrafter"/>
</dbReference>
<dbReference type="SUPFAM" id="SSF52922">
    <property type="entry name" value="TK C-terminal domain-like"/>
    <property type="match status" value="1"/>
</dbReference>
<feature type="domain" description="Transketolase-like pyrimidine-binding" evidence="11">
    <location>
        <begin position="331"/>
        <end position="495"/>
    </location>
</feature>
<dbReference type="PROSITE" id="PS00802">
    <property type="entry name" value="TRANSKETOLASE_2"/>
    <property type="match status" value="1"/>
</dbReference>
<evidence type="ECO:0000256" key="3">
    <source>
        <dbReference type="ARBA" id="ARBA00011738"/>
    </source>
</evidence>
<dbReference type="PANTHER" id="PTHR43322:SF5">
    <property type="entry name" value="1-DEOXY-D-XYLULOSE-5-PHOSPHATE SYNTHASE, CHLOROPLASTIC"/>
    <property type="match status" value="1"/>
</dbReference>
<evidence type="ECO:0000256" key="6">
    <source>
        <dbReference type="ARBA" id="ARBA00022842"/>
    </source>
</evidence>
<keyword evidence="6 10" id="KW-0460">Magnesium</keyword>
<dbReference type="InterPro" id="IPR005477">
    <property type="entry name" value="Dxylulose-5-P_synthase"/>
</dbReference>
<organism evidence="12 13">
    <name type="scientific">Actinomyces naeslundii</name>
    <dbReference type="NCBI Taxonomy" id="1655"/>
    <lineage>
        <taxon>Bacteria</taxon>
        <taxon>Bacillati</taxon>
        <taxon>Actinomycetota</taxon>
        <taxon>Actinomycetes</taxon>
        <taxon>Actinomycetales</taxon>
        <taxon>Actinomycetaceae</taxon>
        <taxon>Actinomyces</taxon>
    </lineage>
</organism>
<dbReference type="SUPFAM" id="SSF52518">
    <property type="entry name" value="Thiamin diphosphate-binding fold (THDP-binding)"/>
    <property type="match status" value="2"/>
</dbReference>
<dbReference type="RefSeq" id="WP_003785791.1">
    <property type="nucleotide sequence ID" value="NZ_CAJPQD010000001.1"/>
</dbReference>
<dbReference type="GO" id="GO:0030976">
    <property type="term" value="F:thiamine pyrophosphate binding"/>
    <property type="evidence" value="ECO:0007669"/>
    <property type="project" value="UniProtKB-UniRule"/>
</dbReference>
<dbReference type="AlphaFoldDB" id="A0A854DBW4"/>
<dbReference type="HAMAP" id="MF_00315">
    <property type="entry name" value="DXP_synth"/>
    <property type="match status" value="1"/>
</dbReference>
<evidence type="ECO:0000256" key="4">
    <source>
        <dbReference type="ARBA" id="ARBA00022679"/>
    </source>
</evidence>
<dbReference type="SMART" id="SM00861">
    <property type="entry name" value="Transket_pyr"/>
    <property type="match status" value="1"/>
</dbReference>
<dbReference type="InterPro" id="IPR029061">
    <property type="entry name" value="THDP-binding"/>
</dbReference>
<comment type="subunit">
    <text evidence="3 10">Homodimer.</text>
</comment>
<dbReference type="GO" id="GO:0016114">
    <property type="term" value="P:terpenoid biosynthetic process"/>
    <property type="evidence" value="ECO:0007669"/>
    <property type="project" value="UniProtKB-UniRule"/>
</dbReference>
<evidence type="ECO:0000313" key="12">
    <source>
        <dbReference type="EMBL" id="OMG38477.1"/>
    </source>
</evidence>
<dbReference type="EC" id="2.2.1.7" evidence="10"/>
<dbReference type="EMBL" id="MSRR01000003">
    <property type="protein sequence ID" value="OMG38477.1"/>
    <property type="molecule type" value="Genomic_DNA"/>
</dbReference>
<dbReference type="NCBIfam" id="NF003933">
    <property type="entry name" value="PRK05444.2-2"/>
    <property type="match status" value="1"/>
</dbReference>
<dbReference type="GO" id="GO:0008661">
    <property type="term" value="F:1-deoxy-D-xylulose-5-phosphate synthase activity"/>
    <property type="evidence" value="ECO:0007669"/>
    <property type="project" value="UniProtKB-UniRule"/>
</dbReference>
<feature type="binding site" evidence="10">
    <location>
        <position position="190"/>
    </location>
    <ligand>
        <name>Mg(2+)</name>
        <dbReference type="ChEBI" id="CHEBI:18420"/>
    </ligand>
</feature>
<feature type="binding site" evidence="10">
    <location>
        <position position="301"/>
    </location>
    <ligand>
        <name>thiamine diphosphate</name>
        <dbReference type="ChEBI" id="CHEBI:58937"/>
    </ligand>
</feature>
<comment type="function">
    <text evidence="10">Catalyzes the acyloin condensation reaction between C atoms 2 and 3 of pyruvate and glyceraldehyde 3-phosphate to yield 1-deoxy-D-xylulose-5-phosphate (DXP).</text>
</comment>
<dbReference type="GO" id="GO:0000287">
    <property type="term" value="F:magnesium ion binding"/>
    <property type="evidence" value="ECO:0007669"/>
    <property type="project" value="UniProtKB-UniRule"/>
</dbReference>
<evidence type="ECO:0000259" key="11">
    <source>
        <dbReference type="SMART" id="SM00861"/>
    </source>
</evidence>
<keyword evidence="5 10" id="KW-0479">Metal-binding</keyword>
<dbReference type="Proteomes" id="UP000187035">
    <property type="component" value="Unassembled WGS sequence"/>
</dbReference>
<comment type="pathway">
    <text evidence="1 10">Metabolic intermediate biosynthesis; 1-deoxy-D-xylulose 5-phosphate biosynthesis; 1-deoxy-D-xylulose 5-phosphate from D-glyceraldehyde 3-phosphate and pyruvate: step 1/1.</text>
</comment>
<comment type="cofactor">
    <cofactor evidence="10">
        <name>Mg(2+)</name>
        <dbReference type="ChEBI" id="CHEBI:18420"/>
    </cofactor>
    <text evidence="10">Binds 1 Mg(2+) ion per subunit.</text>
</comment>
<evidence type="ECO:0000313" key="13">
    <source>
        <dbReference type="Proteomes" id="UP000187035"/>
    </source>
</evidence>
<evidence type="ECO:0000256" key="1">
    <source>
        <dbReference type="ARBA" id="ARBA00004980"/>
    </source>
</evidence>
<gene>
    <name evidence="10" type="primary">dxs</name>
    <name evidence="12" type="ORF">BKH33_01480</name>
</gene>
<dbReference type="InterPro" id="IPR033248">
    <property type="entry name" value="Transketolase_C"/>
</dbReference>
<dbReference type="FunFam" id="3.40.50.970:FF:000005">
    <property type="entry name" value="1-deoxy-D-xylulose-5-phosphate synthase"/>
    <property type="match status" value="1"/>
</dbReference>
<evidence type="ECO:0000256" key="5">
    <source>
        <dbReference type="ARBA" id="ARBA00022723"/>
    </source>
</evidence>
<dbReference type="InterPro" id="IPR009014">
    <property type="entry name" value="Transketo_C/PFOR_II"/>
</dbReference>
<evidence type="ECO:0000256" key="10">
    <source>
        <dbReference type="HAMAP-Rule" id="MF_00315"/>
    </source>
</evidence>
<dbReference type="Pfam" id="PF13292">
    <property type="entry name" value="DXP_synthase_N"/>
    <property type="match status" value="1"/>
</dbReference>
<feature type="binding site" evidence="10">
    <location>
        <position position="88"/>
    </location>
    <ligand>
        <name>thiamine diphosphate</name>
        <dbReference type="ChEBI" id="CHEBI:58937"/>
    </ligand>
</feature>
<protein>
    <recommendedName>
        <fullName evidence="10">1-deoxy-D-xylulose-5-phosphate synthase</fullName>
        <ecNumber evidence="10">2.2.1.7</ecNumber>
    </recommendedName>
    <alternativeName>
        <fullName evidence="10">1-deoxyxylulose-5-phosphate synthase</fullName>
        <shortName evidence="10">DXP synthase</shortName>
        <shortName evidence="10">DXPS</shortName>
    </alternativeName>
</protein>
<comment type="caution">
    <text evidence="12">The sequence shown here is derived from an EMBL/GenBank/DDBJ whole genome shotgun (WGS) entry which is preliminary data.</text>
</comment>
<dbReference type="InterPro" id="IPR020826">
    <property type="entry name" value="Transketolase_BS"/>
</dbReference>
<dbReference type="Gene3D" id="3.40.50.920">
    <property type="match status" value="1"/>
</dbReference>
<dbReference type="PANTHER" id="PTHR43322">
    <property type="entry name" value="1-D-DEOXYXYLULOSE 5-PHOSPHATE SYNTHASE-RELATED"/>
    <property type="match status" value="1"/>
</dbReference>
<name>A0A854DBW4_ACTNA</name>
<feature type="binding site" evidence="10">
    <location>
        <position position="160"/>
    </location>
    <ligand>
        <name>Mg(2+)</name>
        <dbReference type="ChEBI" id="CHEBI:18420"/>
    </ligand>
</feature>
<dbReference type="NCBIfam" id="TIGR00204">
    <property type="entry name" value="dxs"/>
    <property type="match status" value="1"/>
</dbReference>
<dbReference type="Gene3D" id="3.40.50.970">
    <property type="match status" value="2"/>
</dbReference>
<keyword evidence="9 10" id="KW-0414">Isoprene biosynthesis</keyword>
<keyword evidence="7 10" id="KW-0784">Thiamine biosynthesis</keyword>
<dbReference type="Pfam" id="PF02780">
    <property type="entry name" value="Transketolase_C"/>
    <property type="match status" value="1"/>
</dbReference>
<feature type="binding site" evidence="10">
    <location>
        <begin position="161"/>
        <end position="162"/>
    </location>
    <ligand>
        <name>thiamine diphosphate</name>
        <dbReference type="ChEBI" id="CHEBI:58937"/>
    </ligand>
</feature>
<sequence length="690" mass="73323">MPAAEHTGRPAEQTSRALLASVRKPADLDRLTSEDLVALAAEIRRHLVASVARTGGHLGPNLGVVELTIALHRTFRSPRDTIVFDTGHQAYVHKLLTGRQDFAHLRERGGLSGYPSRAESVHDVVENSHASTSLSWADGIARANHLQGHDERHVVAVIGDGAMTGGMAWEALDNIADSSDRHLVIVVNDNGRSYAPTIGGLAHHLDALRTNPGYERVLSGVKRTLLSQGAPGRAAFDALHGLKRGLKDVLVPSAFFEDLGIKYTGPVDGHDITAIEFALTRAREYAEPVIVHVITEKGHGYTPAEEHVPDRFHAVGKIHPETGLPVVAERFGWTAVFAEEIVSLAQRDERIVGVTAAMQAPVGLQPLADAMPERVIDVGIAEQHALTFSAGLAFAGMHPVVALYATFLNRAFDQVLMDVALHRAGVTIVLDRAGITGTDGASHNGMWDMALLAHVPGLRLAAPRDEATLRDSLRQAVSVGDAPTVVRYPKGTLPEPLAAVRRLGLEDAEKSPYDAGVEGDASAGGALGEVSAFDVVDVLLENREPADAPQLLLVGVGAMAAHAHEAGRALEQEDRAVTVVHPHWVIPPPGPLVAAAAQADVVIVVEDGLVDGGIGSQLRDAVEDYRAGRPDAAGPRVWRRIGIPRQFIDTATRDQLLEDFGMRAPDIAEAARAAADGAARAPGVRDLGAE</sequence>
<reference evidence="12 13" key="1">
    <citation type="submission" date="2016-12" db="EMBL/GenBank/DDBJ databases">
        <title>Genomic comparison of strains in the 'Actinomyces naeslundii' group.</title>
        <authorList>
            <person name="Mughal S.R."/>
            <person name="Do T."/>
            <person name="Gilbert S.C."/>
            <person name="Witherden E.A."/>
            <person name="Didelot X."/>
            <person name="Beighton D."/>
        </authorList>
    </citation>
    <scope>NUCLEOTIDE SEQUENCE [LARGE SCALE GENOMIC DNA]</scope>
    <source>
        <strain evidence="12 13">NCTC 10301</strain>
    </source>
</reference>
<dbReference type="CDD" id="cd07033">
    <property type="entry name" value="TPP_PYR_DXS_TK_like"/>
    <property type="match status" value="1"/>
</dbReference>
<keyword evidence="8 10" id="KW-0786">Thiamine pyrophosphate</keyword>
<comment type="catalytic activity">
    <reaction evidence="10">
        <text>D-glyceraldehyde 3-phosphate + pyruvate + H(+) = 1-deoxy-D-xylulose 5-phosphate + CO2</text>
        <dbReference type="Rhea" id="RHEA:12605"/>
        <dbReference type="ChEBI" id="CHEBI:15361"/>
        <dbReference type="ChEBI" id="CHEBI:15378"/>
        <dbReference type="ChEBI" id="CHEBI:16526"/>
        <dbReference type="ChEBI" id="CHEBI:57792"/>
        <dbReference type="ChEBI" id="CHEBI:59776"/>
        <dbReference type="EC" id="2.2.1.7"/>
    </reaction>
</comment>
<keyword evidence="4 10" id="KW-0808">Transferase</keyword>
<evidence type="ECO:0000256" key="8">
    <source>
        <dbReference type="ARBA" id="ARBA00023052"/>
    </source>
</evidence>